<dbReference type="InterPro" id="IPR004158">
    <property type="entry name" value="DUF247_pln"/>
</dbReference>
<evidence type="ECO:0000313" key="1">
    <source>
        <dbReference type="EMBL" id="SPC89978.1"/>
    </source>
</evidence>
<dbReference type="PANTHER" id="PTHR31170">
    <property type="entry name" value="BNAC04G53230D PROTEIN"/>
    <property type="match status" value="1"/>
</dbReference>
<dbReference type="Pfam" id="PF03140">
    <property type="entry name" value="DUF247"/>
    <property type="match status" value="2"/>
</dbReference>
<proteinExistence type="predicted"/>
<dbReference type="PANTHER" id="PTHR31170:SF17">
    <property type="match status" value="1"/>
</dbReference>
<sequence length="263" mass="30021">MAKTDEIAHVSIEMPESNRMVTSSIKEKLCHVSPSFLKSSIFRVPQKLRQRNENVYDPNIVSIGPFHNGTKTLAPMEKMKMWYLGSLLQRFTVPPPEEALEHIVESIRSLQRSARECYADPFNLEDETFIEIRPENTRLELFPPVTGLLQSGVKFKKGTPDDILNIKFRKGEIEIPPIKIQGNSESLFQNLIAYEQCDRHCMDQFTSYGVFLDCLINSSKDADVLCDEEIVVQALSTEDISLLFNRLYNDTLISEFYYGGIGS</sequence>
<name>A0A2N9FRZ2_FAGSY</name>
<reference evidence="1" key="1">
    <citation type="submission" date="2018-02" db="EMBL/GenBank/DDBJ databases">
        <authorList>
            <person name="Cohen D.B."/>
            <person name="Kent A.D."/>
        </authorList>
    </citation>
    <scope>NUCLEOTIDE SEQUENCE</scope>
</reference>
<protein>
    <submittedName>
        <fullName evidence="1">Uncharacterized protein</fullName>
    </submittedName>
</protein>
<gene>
    <name evidence="1" type="ORF">FSB_LOCUS17860</name>
</gene>
<dbReference type="EMBL" id="OIVN01001113">
    <property type="protein sequence ID" value="SPC89978.1"/>
    <property type="molecule type" value="Genomic_DNA"/>
</dbReference>
<organism evidence="1">
    <name type="scientific">Fagus sylvatica</name>
    <name type="common">Beechnut</name>
    <dbReference type="NCBI Taxonomy" id="28930"/>
    <lineage>
        <taxon>Eukaryota</taxon>
        <taxon>Viridiplantae</taxon>
        <taxon>Streptophyta</taxon>
        <taxon>Embryophyta</taxon>
        <taxon>Tracheophyta</taxon>
        <taxon>Spermatophyta</taxon>
        <taxon>Magnoliopsida</taxon>
        <taxon>eudicotyledons</taxon>
        <taxon>Gunneridae</taxon>
        <taxon>Pentapetalae</taxon>
        <taxon>rosids</taxon>
        <taxon>fabids</taxon>
        <taxon>Fagales</taxon>
        <taxon>Fagaceae</taxon>
        <taxon>Fagus</taxon>
    </lineage>
</organism>
<dbReference type="AlphaFoldDB" id="A0A2N9FRZ2"/>
<accession>A0A2N9FRZ2</accession>